<feature type="signal peptide" evidence="1">
    <location>
        <begin position="1"/>
        <end position="18"/>
    </location>
</feature>
<dbReference type="PANTHER" id="PTHR47753">
    <property type="entry name" value="C-TYPE LECTIN-RELATED"/>
    <property type="match status" value="1"/>
</dbReference>
<dbReference type="SUPFAM" id="SSF56436">
    <property type="entry name" value="C-type lectin-like"/>
    <property type="match status" value="1"/>
</dbReference>
<proteinExistence type="predicted"/>
<protein>
    <recommendedName>
        <fullName evidence="4">C-type lectin domain-containing protein</fullName>
    </recommendedName>
</protein>
<evidence type="ECO:0008006" key="4">
    <source>
        <dbReference type="Google" id="ProtNLM"/>
    </source>
</evidence>
<reference evidence="2" key="1">
    <citation type="submission" date="2022-11" db="EMBL/GenBank/DDBJ databases">
        <authorList>
            <person name="Kikuchi T."/>
        </authorList>
    </citation>
    <scope>NUCLEOTIDE SEQUENCE</scope>
    <source>
        <strain evidence="2">PS1010</strain>
    </source>
</reference>
<comment type="caution">
    <text evidence="2">The sequence shown here is derived from an EMBL/GenBank/DDBJ whole genome shotgun (WGS) entry which is preliminary data.</text>
</comment>
<gene>
    <name evidence="2" type="ORF">CAMP_LOCUS5140</name>
</gene>
<dbReference type="AlphaFoldDB" id="A0A9P1ICV4"/>
<accession>A0A9P1ICV4</accession>
<keyword evidence="3" id="KW-1185">Reference proteome</keyword>
<keyword evidence="1" id="KW-0732">Signal</keyword>
<sequence length="572" mass="66152">MSKCIPLIILIFLILNSSQYIRDSSFIRFCDNIKGKKILINDKKSAESDKCEVLWKQFPASSEEEARTYCKNWGPFPLVEAKVVNGRTWCKYENGYECHKNYIQINGYCYLKISIKNNKKISYKAARNMCQKKKITTFNGVVIKADLVYLYDIDLIRLLDAFFTELKMFFVQPADHLNEFVDFNDGGPNYAVVMSMAIHYQVGPRSIIKPSKTTKVPQVICVYKPEENPASFEIKAKLLKPYYYPTQHSNLMTVWRTSSHYSFMNHPSFSDAVQKCKSSMSALFGVDSGDIMDIKTENVARLSDEVKQSVVLSYAPYFHCCQRATNGRTYFYVSYLKYQPRNFKDIKECIDLPDIDERHKISQNGGKCPIDPKRNLVSFQTIHSFLFTPKQIDSLDIIERNVAQNAPIFCSIFYRIHKKPTKCSPTWNEIHRESGAVVCTIHFETQYAADDAASFCHHNLITFSSEEEYQTLKSLGRRIWIGLKKRDGCSYRVDDGSYERCNKYNIGVWSNKFGEDTEKIRLLVESKWHTTNPDISTEYCIILDPDTGLHDWPCGDTSIYTSCIDEYKVFET</sequence>
<evidence type="ECO:0000313" key="3">
    <source>
        <dbReference type="Proteomes" id="UP001152747"/>
    </source>
</evidence>
<evidence type="ECO:0000313" key="2">
    <source>
        <dbReference type="EMBL" id="CAI5442503.1"/>
    </source>
</evidence>
<organism evidence="2 3">
    <name type="scientific">Caenorhabditis angaria</name>
    <dbReference type="NCBI Taxonomy" id="860376"/>
    <lineage>
        <taxon>Eukaryota</taxon>
        <taxon>Metazoa</taxon>
        <taxon>Ecdysozoa</taxon>
        <taxon>Nematoda</taxon>
        <taxon>Chromadorea</taxon>
        <taxon>Rhabditida</taxon>
        <taxon>Rhabditina</taxon>
        <taxon>Rhabditomorpha</taxon>
        <taxon>Rhabditoidea</taxon>
        <taxon>Rhabditidae</taxon>
        <taxon>Peloderinae</taxon>
        <taxon>Caenorhabditis</taxon>
    </lineage>
</organism>
<dbReference type="InterPro" id="IPR016186">
    <property type="entry name" value="C-type_lectin-like/link_sf"/>
</dbReference>
<evidence type="ECO:0000256" key="1">
    <source>
        <dbReference type="SAM" id="SignalP"/>
    </source>
</evidence>
<dbReference type="InterPro" id="IPR016187">
    <property type="entry name" value="CTDL_fold"/>
</dbReference>
<name>A0A9P1ICV4_9PELO</name>
<feature type="chain" id="PRO_5040393031" description="C-type lectin domain-containing protein" evidence="1">
    <location>
        <begin position="19"/>
        <end position="572"/>
    </location>
</feature>
<dbReference type="PANTHER" id="PTHR47753:SF4">
    <property type="entry name" value="C-TYPE LECTIN DOMAIN-CONTAINING PROTEIN"/>
    <property type="match status" value="1"/>
</dbReference>
<dbReference type="EMBL" id="CANHGI010000002">
    <property type="protein sequence ID" value="CAI5442503.1"/>
    <property type="molecule type" value="Genomic_DNA"/>
</dbReference>
<dbReference type="Gene3D" id="3.10.100.10">
    <property type="entry name" value="Mannose-Binding Protein A, subunit A"/>
    <property type="match status" value="1"/>
</dbReference>
<dbReference type="Proteomes" id="UP001152747">
    <property type="component" value="Unassembled WGS sequence"/>
</dbReference>